<proteinExistence type="predicted"/>
<dbReference type="InterPro" id="IPR050491">
    <property type="entry name" value="AmpC-like"/>
</dbReference>
<dbReference type="PANTHER" id="PTHR46825:SF15">
    <property type="entry name" value="BETA-LACTAMASE-RELATED DOMAIN-CONTAINING PROTEIN"/>
    <property type="match status" value="1"/>
</dbReference>
<feature type="domain" description="Beta-lactamase-related" evidence="1">
    <location>
        <begin position="1"/>
        <end position="246"/>
    </location>
</feature>
<dbReference type="Gene3D" id="3.40.710.10">
    <property type="entry name" value="DD-peptidase/beta-lactamase superfamily"/>
    <property type="match status" value="1"/>
</dbReference>
<evidence type="ECO:0000313" key="2">
    <source>
        <dbReference type="EMBL" id="CAA9335838.1"/>
    </source>
</evidence>
<dbReference type="EMBL" id="CADCTR010002160">
    <property type="protein sequence ID" value="CAA9335838.1"/>
    <property type="molecule type" value="Genomic_DNA"/>
</dbReference>
<dbReference type="PANTHER" id="PTHR46825">
    <property type="entry name" value="D-ALANYL-D-ALANINE-CARBOXYPEPTIDASE/ENDOPEPTIDASE AMPH"/>
    <property type="match status" value="1"/>
</dbReference>
<dbReference type="AlphaFoldDB" id="A0A6J4LL55"/>
<organism evidence="2">
    <name type="scientific">uncultured Chloroflexia bacterium</name>
    <dbReference type="NCBI Taxonomy" id="1672391"/>
    <lineage>
        <taxon>Bacteria</taxon>
        <taxon>Bacillati</taxon>
        <taxon>Chloroflexota</taxon>
        <taxon>Chloroflexia</taxon>
        <taxon>environmental samples</taxon>
    </lineage>
</organism>
<dbReference type="SUPFAM" id="SSF56601">
    <property type="entry name" value="beta-lactamase/transpeptidase-like"/>
    <property type="match status" value="1"/>
</dbReference>
<name>A0A6J4LL55_9CHLR</name>
<dbReference type="InterPro" id="IPR012338">
    <property type="entry name" value="Beta-lactam/transpept-like"/>
</dbReference>
<dbReference type="Pfam" id="PF00144">
    <property type="entry name" value="Beta-lactamase"/>
    <property type="match status" value="1"/>
</dbReference>
<protein>
    <submittedName>
        <fullName evidence="2">Beta-lactamase class C-like and penicillin binding proteins (PBPs) superfamily / DUF3471 domain</fullName>
    </submittedName>
</protein>
<accession>A0A6J4LL55</accession>
<gene>
    <name evidence="2" type="ORF">AVDCRST_MAG93-6411</name>
</gene>
<evidence type="ECO:0000259" key="1">
    <source>
        <dbReference type="Pfam" id="PF00144"/>
    </source>
</evidence>
<sequence length="376" mass="40697">MTMRNLVCACTGVPRRDLEIIFNGNELSAEEFVASLRSFEFYTPIGEAHQYSNQMVASGGYIAALADDTVSGNLLEDYTATLQARVLDPIGMPNTTLSFDEVEASDNYAVPHSRRLAVDAPFEPLPLRTEAALAGGGPAGVHWSTAEDMANYLVTELSRGVAHDGTRVVSAQQLEETWRPQVPVSANEQYGLGWYVGDYKGQRLIHHGGNTLGFTSDFAFLPDADIGILVLANGYGTTDMNEAIRTRLWELVFAQEAEAERLATYALQQATAQTAAFAAQIGDRVDVAEVSPFLGRYTNEALGEVALSLEGDALTLDVGEFRSQLLPLRGEESQVQGYLMVDPPIVGLNITFTDEGKPTLTLAGFGVGPYAFTRVE</sequence>
<dbReference type="InterPro" id="IPR001466">
    <property type="entry name" value="Beta-lactam-related"/>
</dbReference>
<reference evidence="2" key="1">
    <citation type="submission" date="2020-02" db="EMBL/GenBank/DDBJ databases">
        <authorList>
            <person name="Meier V. D."/>
        </authorList>
    </citation>
    <scope>NUCLEOTIDE SEQUENCE</scope>
    <source>
        <strain evidence="2">AVDCRST_MAG93</strain>
    </source>
</reference>